<evidence type="ECO:0000313" key="2">
    <source>
        <dbReference type="EMBL" id="JAC72762.1"/>
    </source>
</evidence>
<feature type="non-terminal residue" evidence="2">
    <location>
        <position position="1"/>
    </location>
</feature>
<dbReference type="EMBL" id="GBEZ01013198">
    <property type="protein sequence ID" value="JAC72762.1"/>
    <property type="molecule type" value="Transcribed_RNA"/>
</dbReference>
<sequence>SVDLGAPPLRGLQLPLQHPNLWAAERCAHDTASALLSYPNRLRQLQSGGGGQGDSPGGLQPAVIAQTGASRARRGARR</sequence>
<protein>
    <submittedName>
        <fullName evidence="2">Uncharacterized protein</fullName>
    </submittedName>
</protein>
<gene>
    <name evidence="2" type="ORF">TSPGSL018_30541</name>
</gene>
<reference evidence="2" key="1">
    <citation type="submission" date="2014-05" db="EMBL/GenBank/DDBJ databases">
        <title>The transcriptome of the halophilic microalga Tetraselmis sp. GSL018 isolated from the Great Salt Lake, Utah.</title>
        <authorList>
            <person name="Jinkerson R.E."/>
            <person name="D'Adamo S."/>
            <person name="Posewitz M.C."/>
        </authorList>
    </citation>
    <scope>NUCLEOTIDE SEQUENCE</scope>
    <source>
        <strain evidence="2">GSL018</strain>
    </source>
</reference>
<feature type="non-terminal residue" evidence="2">
    <location>
        <position position="78"/>
    </location>
</feature>
<feature type="region of interest" description="Disordered" evidence="1">
    <location>
        <begin position="44"/>
        <end position="78"/>
    </location>
</feature>
<evidence type="ECO:0000256" key="1">
    <source>
        <dbReference type="SAM" id="MobiDB-lite"/>
    </source>
</evidence>
<dbReference type="AlphaFoldDB" id="A0A061RII7"/>
<feature type="compositionally biased region" description="Gly residues" evidence="1">
    <location>
        <begin position="47"/>
        <end position="56"/>
    </location>
</feature>
<name>A0A061RII7_9CHLO</name>
<organism evidence="2">
    <name type="scientific">Tetraselmis sp. GSL018</name>
    <dbReference type="NCBI Taxonomy" id="582737"/>
    <lineage>
        <taxon>Eukaryota</taxon>
        <taxon>Viridiplantae</taxon>
        <taxon>Chlorophyta</taxon>
        <taxon>core chlorophytes</taxon>
        <taxon>Chlorodendrophyceae</taxon>
        <taxon>Chlorodendrales</taxon>
        <taxon>Chlorodendraceae</taxon>
        <taxon>Tetraselmis</taxon>
    </lineage>
</organism>
<accession>A0A061RII7</accession>
<proteinExistence type="predicted"/>